<name>A0A1H0CYT6_9HYPH</name>
<dbReference type="PANTHER" id="PTHR22911">
    <property type="entry name" value="ACYL-MALONYL CONDENSING ENZYME-RELATED"/>
    <property type="match status" value="1"/>
</dbReference>
<keyword evidence="3" id="KW-0813">Transport</keyword>
<dbReference type="EMBL" id="FNIT01000001">
    <property type="protein sequence ID" value="SDN62771.1"/>
    <property type="molecule type" value="Genomic_DNA"/>
</dbReference>
<dbReference type="AlphaFoldDB" id="A0A1H0CYT6"/>
<sequence>MIPEPDASQTRRGLAYALGAFLIWGLVLPIYLKGLAHVSPLEVLAHRVLWSIPLAVAILAVAGTLDRFPRLLRPRIVLMAALTASLISVNWGVYIWAIANGHGIEAALGYYVNPLINVLLGMAFLGERPSRLQGAAILLATFGVGILTFESGGLPWVSLALALSFGFYGLLRKTLPFEATEGFLLEVVILFVPALAVLFHVSGRGETRFGADTVDTVLLVGTGVVTAVPLILYAAGARLLPYTTIGLLQYLSPTLIFLTAVFIFGEPFGFWQGVSFAFIWAGLALYTAAMLRGRRGAPAASIPVEERA</sequence>
<keyword evidence="11" id="KW-1185">Reference proteome</keyword>
<dbReference type="InterPro" id="IPR004626">
    <property type="entry name" value="RarD"/>
</dbReference>
<feature type="transmembrane region" description="Helical" evidence="8">
    <location>
        <begin position="155"/>
        <end position="171"/>
    </location>
</feature>
<evidence type="ECO:0000256" key="2">
    <source>
        <dbReference type="ARBA" id="ARBA00007362"/>
    </source>
</evidence>
<dbReference type="Proteomes" id="UP000198793">
    <property type="component" value="Unassembled WGS sequence"/>
</dbReference>
<evidence type="ECO:0000256" key="1">
    <source>
        <dbReference type="ARBA" id="ARBA00004651"/>
    </source>
</evidence>
<proteinExistence type="inferred from homology"/>
<dbReference type="InterPro" id="IPR000620">
    <property type="entry name" value="EamA_dom"/>
</dbReference>
<dbReference type="GO" id="GO:0005886">
    <property type="term" value="C:plasma membrane"/>
    <property type="evidence" value="ECO:0007669"/>
    <property type="project" value="UniProtKB-SubCell"/>
</dbReference>
<dbReference type="SUPFAM" id="SSF103481">
    <property type="entry name" value="Multidrug resistance efflux transporter EmrE"/>
    <property type="match status" value="2"/>
</dbReference>
<feature type="transmembrane region" description="Helical" evidence="8">
    <location>
        <begin position="44"/>
        <end position="65"/>
    </location>
</feature>
<keyword evidence="4" id="KW-1003">Cell membrane</keyword>
<comment type="subcellular location">
    <subcellularLocation>
        <location evidence="1">Cell membrane</location>
        <topology evidence="1">Multi-pass membrane protein</topology>
    </subcellularLocation>
</comment>
<dbReference type="InterPro" id="IPR037185">
    <property type="entry name" value="EmrE-like"/>
</dbReference>
<feature type="transmembrane region" description="Helical" evidence="8">
    <location>
        <begin position="270"/>
        <end position="291"/>
    </location>
</feature>
<keyword evidence="6 8" id="KW-1133">Transmembrane helix</keyword>
<comment type="similarity">
    <text evidence="2">Belongs to the EamA transporter family.</text>
</comment>
<evidence type="ECO:0000313" key="11">
    <source>
        <dbReference type="Proteomes" id="UP000198793"/>
    </source>
</evidence>
<evidence type="ECO:0000256" key="7">
    <source>
        <dbReference type="ARBA" id="ARBA00023136"/>
    </source>
</evidence>
<evidence type="ECO:0000313" key="10">
    <source>
        <dbReference type="EMBL" id="SDN62771.1"/>
    </source>
</evidence>
<reference evidence="10 11" key="1">
    <citation type="submission" date="2016-10" db="EMBL/GenBank/DDBJ databases">
        <authorList>
            <person name="de Groot N.N."/>
        </authorList>
    </citation>
    <scope>NUCLEOTIDE SEQUENCE [LARGE SCALE GENOMIC DNA]</scope>
    <source>
        <strain evidence="11">L7-484,KACC 16230,DSM 25025</strain>
    </source>
</reference>
<feature type="transmembrane region" description="Helical" evidence="8">
    <location>
        <begin position="247"/>
        <end position="264"/>
    </location>
</feature>
<feature type="transmembrane region" description="Helical" evidence="8">
    <location>
        <begin position="132"/>
        <end position="149"/>
    </location>
</feature>
<dbReference type="NCBIfam" id="TIGR00688">
    <property type="entry name" value="rarD"/>
    <property type="match status" value="1"/>
</dbReference>
<evidence type="ECO:0000256" key="6">
    <source>
        <dbReference type="ARBA" id="ARBA00022989"/>
    </source>
</evidence>
<dbReference type="PANTHER" id="PTHR22911:SF137">
    <property type="entry name" value="SOLUTE CARRIER FAMILY 35 MEMBER G2-RELATED"/>
    <property type="match status" value="1"/>
</dbReference>
<evidence type="ECO:0000256" key="3">
    <source>
        <dbReference type="ARBA" id="ARBA00022448"/>
    </source>
</evidence>
<feature type="transmembrane region" description="Helical" evidence="8">
    <location>
        <begin position="108"/>
        <end position="125"/>
    </location>
</feature>
<feature type="transmembrane region" description="Helical" evidence="8">
    <location>
        <begin position="77"/>
        <end position="96"/>
    </location>
</feature>
<accession>A0A1H0CYT6</accession>
<dbReference type="STRING" id="1166073.SAMN05192530_101510"/>
<evidence type="ECO:0000259" key="9">
    <source>
        <dbReference type="Pfam" id="PF00892"/>
    </source>
</evidence>
<feature type="transmembrane region" description="Helical" evidence="8">
    <location>
        <begin position="12"/>
        <end position="32"/>
    </location>
</feature>
<organism evidence="10 11">
    <name type="scientific">Aureimonas jatrophae</name>
    <dbReference type="NCBI Taxonomy" id="1166073"/>
    <lineage>
        <taxon>Bacteria</taxon>
        <taxon>Pseudomonadati</taxon>
        <taxon>Pseudomonadota</taxon>
        <taxon>Alphaproteobacteria</taxon>
        <taxon>Hyphomicrobiales</taxon>
        <taxon>Aurantimonadaceae</taxon>
        <taxon>Aureimonas</taxon>
    </lineage>
</organism>
<keyword evidence="7 8" id="KW-0472">Membrane</keyword>
<feature type="transmembrane region" description="Helical" evidence="8">
    <location>
        <begin position="216"/>
        <end position="235"/>
    </location>
</feature>
<dbReference type="OrthoDB" id="369870at2"/>
<evidence type="ECO:0000256" key="5">
    <source>
        <dbReference type="ARBA" id="ARBA00022692"/>
    </source>
</evidence>
<feature type="domain" description="EamA" evidence="9">
    <location>
        <begin position="12"/>
        <end position="148"/>
    </location>
</feature>
<evidence type="ECO:0000256" key="4">
    <source>
        <dbReference type="ARBA" id="ARBA00022475"/>
    </source>
</evidence>
<feature type="transmembrane region" description="Helical" evidence="8">
    <location>
        <begin position="183"/>
        <end position="201"/>
    </location>
</feature>
<dbReference type="Pfam" id="PF00892">
    <property type="entry name" value="EamA"/>
    <property type="match status" value="1"/>
</dbReference>
<gene>
    <name evidence="10" type="ORF">SAMN05192530_101510</name>
</gene>
<protein>
    <submittedName>
        <fullName evidence="10">Chloramphenicol-sensitive protein RarD</fullName>
    </submittedName>
</protein>
<keyword evidence="5 8" id="KW-0812">Transmembrane</keyword>
<evidence type="ECO:0000256" key="8">
    <source>
        <dbReference type="SAM" id="Phobius"/>
    </source>
</evidence>
<dbReference type="RefSeq" id="WP_090668353.1">
    <property type="nucleotide sequence ID" value="NZ_FNIT01000001.1"/>
</dbReference>